<keyword evidence="3" id="KW-1185">Reference proteome</keyword>
<dbReference type="Proteomes" id="UP000785679">
    <property type="component" value="Unassembled WGS sequence"/>
</dbReference>
<keyword evidence="1" id="KW-0472">Membrane</keyword>
<proteinExistence type="predicted"/>
<protein>
    <submittedName>
        <fullName evidence="2">Uncharacterized protein</fullName>
    </submittedName>
</protein>
<gene>
    <name evidence="2" type="ORF">FGO68_gene4537</name>
</gene>
<comment type="caution">
    <text evidence="2">The sequence shown here is derived from an EMBL/GenBank/DDBJ whole genome shotgun (WGS) entry which is preliminary data.</text>
</comment>
<evidence type="ECO:0000313" key="2">
    <source>
        <dbReference type="EMBL" id="TNV75775.1"/>
    </source>
</evidence>
<dbReference type="AlphaFoldDB" id="A0A8J8NKA0"/>
<sequence length="81" mass="9587">MIAINSIITFLIVIIYDLLIKDFNLLPQFLILYYSLSCSLLFLSLQLHLLFTKDIQNHKKYKDRLLNETIQAKHNQQVHAK</sequence>
<dbReference type="EMBL" id="RRYP01014849">
    <property type="protein sequence ID" value="TNV75775.1"/>
    <property type="molecule type" value="Genomic_DNA"/>
</dbReference>
<keyword evidence="1" id="KW-1133">Transmembrane helix</keyword>
<organism evidence="2 3">
    <name type="scientific">Halteria grandinella</name>
    <dbReference type="NCBI Taxonomy" id="5974"/>
    <lineage>
        <taxon>Eukaryota</taxon>
        <taxon>Sar</taxon>
        <taxon>Alveolata</taxon>
        <taxon>Ciliophora</taxon>
        <taxon>Intramacronucleata</taxon>
        <taxon>Spirotrichea</taxon>
        <taxon>Stichotrichia</taxon>
        <taxon>Sporadotrichida</taxon>
        <taxon>Halteriidae</taxon>
        <taxon>Halteria</taxon>
    </lineage>
</organism>
<keyword evidence="1" id="KW-0812">Transmembrane</keyword>
<feature type="transmembrane region" description="Helical" evidence="1">
    <location>
        <begin position="31"/>
        <end position="51"/>
    </location>
</feature>
<reference evidence="2" key="1">
    <citation type="submission" date="2019-06" db="EMBL/GenBank/DDBJ databases">
        <authorList>
            <person name="Zheng W."/>
        </authorList>
    </citation>
    <scope>NUCLEOTIDE SEQUENCE</scope>
    <source>
        <strain evidence="2">QDHG01</strain>
    </source>
</reference>
<evidence type="ECO:0000256" key="1">
    <source>
        <dbReference type="SAM" id="Phobius"/>
    </source>
</evidence>
<name>A0A8J8NKA0_HALGN</name>
<evidence type="ECO:0000313" key="3">
    <source>
        <dbReference type="Proteomes" id="UP000785679"/>
    </source>
</evidence>
<accession>A0A8J8NKA0</accession>
<feature type="transmembrane region" description="Helical" evidence="1">
    <location>
        <begin position="7"/>
        <end position="25"/>
    </location>
</feature>